<feature type="chain" id="PRO_5046576623" description="PDZ domain-containing protein" evidence="1">
    <location>
        <begin position="17"/>
        <end position="291"/>
    </location>
</feature>
<dbReference type="Proteomes" id="UP001165060">
    <property type="component" value="Unassembled WGS sequence"/>
</dbReference>
<sequence>MLLNLLLLSLLPLASPFLLPPPPPSLPTALRALVDPLLSVPFPASLPLWSAEVTEGNMFRPAGTYLCASSPSHSVAALNPQTLAFVPGGGLGFVLEEVASSASAGITCVSELVPGSPAAATGIEPGDCLTSISCGGRAVSLEALGYDATIEALTGLIGGLSAPAELTVTASRLQRTPMVNVTLLSPFDPPQTLSMPAGSNLRRTLLVRGFKLNDALAERFDSGGTGDCGAEGTCATCAVSVQRGMELLSPAGLQEQQIFQNNPRWRMACKVVVGHGGKEGELVVRLSPRQS</sequence>
<dbReference type="InterPro" id="IPR036034">
    <property type="entry name" value="PDZ_sf"/>
</dbReference>
<evidence type="ECO:0000259" key="2">
    <source>
        <dbReference type="PROSITE" id="PS50106"/>
    </source>
</evidence>
<evidence type="ECO:0000313" key="3">
    <source>
        <dbReference type="EMBL" id="GMI36590.1"/>
    </source>
</evidence>
<dbReference type="SUPFAM" id="SSF50156">
    <property type="entry name" value="PDZ domain-like"/>
    <property type="match status" value="1"/>
</dbReference>
<name>A0ABQ6MZ75_9STRA</name>
<evidence type="ECO:0000313" key="4">
    <source>
        <dbReference type="Proteomes" id="UP001165060"/>
    </source>
</evidence>
<evidence type="ECO:0000256" key="1">
    <source>
        <dbReference type="SAM" id="SignalP"/>
    </source>
</evidence>
<dbReference type="PROSITE" id="PS50106">
    <property type="entry name" value="PDZ"/>
    <property type="match status" value="1"/>
</dbReference>
<comment type="caution">
    <text evidence="3">The sequence shown here is derived from an EMBL/GenBank/DDBJ whole genome shotgun (WGS) entry which is preliminary data.</text>
</comment>
<organism evidence="3 4">
    <name type="scientific">Tetraparma gracilis</name>
    <dbReference type="NCBI Taxonomy" id="2962635"/>
    <lineage>
        <taxon>Eukaryota</taxon>
        <taxon>Sar</taxon>
        <taxon>Stramenopiles</taxon>
        <taxon>Ochrophyta</taxon>
        <taxon>Bolidophyceae</taxon>
        <taxon>Parmales</taxon>
        <taxon>Triparmaceae</taxon>
        <taxon>Tetraparma</taxon>
    </lineage>
</organism>
<gene>
    <name evidence="3" type="ORF">TeGR_g8769</name>
</gene>
<dbReference type="Pfam" id="PF00595">
    <property type="entry name" value="PDZ"/>
    <property type="match status" value="1"/>
</dbReference>
<dbReference type="SUPFAM" id="SSF54292">
    <property type="entry name" value="2Fe-2S ferredoxin-like"/>
    <property type="match status" value="1"/>
</dbReference>
<keyword evidence="4" id="KW-1185">Reference proteome</keyword>
<keyword evidence="1" id="KW-0732">Signal</keyword>
<feature type="signal peptide" evidence="1">
    <location>
        <begin position="1"/>
        <end position="16"/>
    </location>
</feature>
<dbReference type="Gene3D" id="3.10.20.30">
    <property type="match status" value="1"/>
</dbReference>
<dbReference type="InterPro" id="IPR001478">
    <property type="entry name" value="PDZ"/>
</dbReference>
<protein>
    <recommendedName>
        <fullName evidence="2">PDZ domain-containing protein</fullName>
    </recommendedName>
</protein>
<dbReference type="Gene3D" id="2.30.42.10">
    <property type="match status" value="1"/>
</dbReference>
<accession>A0ABQ6MZ75</accession>
<feature type="domain" description="PDZ" evidence="2">
    <location>
        <begin position="89"/>
        <end position="153"/>
    </location>
</feature>
<reference evidence="3 4" key="1">
    <citation type="journal article" date="2023" name="Commun. Biol.">
        <title>Genome analysis of Parmales, the sister group of diatoms, reveals the evolutionary specialization of diatoms from phago-mixotrophs to photoautotrophs.</title>
        <authorList>
            <person name="Ban H."/>
            <person name="Sato S."/>
            <person name="Yoshikawa S."/>
            <person name="Yamada K."/>
            <person name="Nakamura Y."/>
            <person name="Ichinomiya M."/>
            <person name="Sato N."/>
            <person name="Blanc-Mathieu R."/>
            <person name="Endo H."/>
            <person name="Kuwata A."/>
            <person name="Ogata H."/>
        </authorList>
    </citation>
    <scope>NUCLEOTIDE SEQUENCE [LARGE SCALE GENOMIC DNA]</scope>
</reference>
<proteinExistence type="predicted"/>
<dbReference type="InterPro" id="IPR036010">
    <property type="entry name" value="2Fe-2S_ferredoxin-like_sf"/>
</dbReference>
<dbReference type="EMBL" id="BRYB01000739">
    <property type="protein sequence ID" value="GMI36590.1"/>
    <property type="molecule type" value="Genomic_DNA"/>
</dbReference>
<dbReference type="InterPro" id="IPR012675">
    <property type="entry name" value="Beta-grasp_dom_sf"/>
</dbReference>